<dbReference type="EMBL" id="JAEPRD010000020">
    <property type="protein sequence ID" value="KAG2208280.1"/>
    <property type="molecule type" value="Genomic_DNA"/>
</dbReference>
<name>A0A8H7V5U0_9FUNG</name>
<proteinExistence type="inferred from homology"/>
<evidence type="ECO:0000256" key="8">
    <source>
        <dbReference type="ARBA" id="ARBA00022723"/>
    </source>
</evidence>
<dbReference type="GO" id="GO:1990817">
    <property type="term" value="F:poly(A) RNA polymerase activity"/>
    <property type="evidence" value="ECO:0007669"/>
    <property type="project" value="UniProtKB-EC"/>
</dbReference>
<evidence type="ECO:0000256" key="2">
    <source>
        <dbReference type="ARBA" id="ARBA00001946"/>
    </source>
</evidence>
<keyword evidence="11" id="KW-0460">Magnesium</keyword>
<dbReference type="GO" id="GO:0046872">
    <property type="term" value="F:metal ion binding"/>
    <property type="evidence" value="ECO:0007669"/>
    <property type="project" value="UniProtKB-KW"/>
</dbReference>
<evidence type="ECO:0000256" key="1">
    <source>
        <dbReference type="ARBA" id="ARBA00001936"/>
    </source>
</evidence>
<dbReference type="Pfam" id="PF04928">
    <property type="entry name" value="PAP_central"/>
    <property type="match status" value="1"/>
</dbReference>
<keyword evidence="7" id="KW-0808">Transferase</keyword>
<dbReference type="PANTHER" id="PTHR10682:SF10">
    <property type="entry name" value="POLYNUCLEOTIDE ADENYLYLTRANSFERASE"/>
    <property type="match status" value="1"/>
</dbReference>
<comment type="caution">
    <text evidence="15">The sequence shown here is derived from an EMBL/GenBank/DDBJ whole genome shotgun (WGS) entry which is preliminary data.</text>
</comment>
<evidence type="ECO:0000313" key="15">
    <source>
        <dbReference type="EMBL" id="KAG2208280.1"/>
    </source>
</evidence>
<feature type="domain" description="Poly(A) polymerase nucleotidyltransferase" evidence="14">
    <location>
        <begin position="11"/>
        <end position="176"/>
    </location>
</feature>
<dbReference type="Gene3D" id="1.10.1410.10">
    <property type="match status" value="1"/>
</dbReference>
<evidence type="ECO:0000313" key="16">
    <source>
        <dbReference type="Proteomes" id="UP000603453"/>
    </source>
</evidence>
<evidence type="ECO:0000259" key="14">
    <source>
        <dbReference type="Pfam" id="PF20750"/>
    </source>
</evidence>
<dbReference type="Pfam" id="PF20750">
    <property type="entry name" value="PAP_NTPase"/>
    <property type="match status" value="1"/>
</dbReference>
<dbReference type="Proteomes" id="UP000603453">
    <property type="component" value="Unassembled WGS sequence"/>
</dbReference>
<dbReference type="GO" id="GO:0006397">
    <property type="term" value="P:mRNA processing"/>
    <property type="evidence" value="ECO:0007669"/>
    <property type="project" value="UniProtKB-KW"/>
</dbReference>
<comment type="cofactor">
    <cofactor evidence="2">
        <name>Mg(2+)</name>
        <dbReference type="ChEBI" id="CHEBI:18420"/>
    </cofactor>
</comment>
<evidence type="ECO:0000256" key="4">
    <source>
        <dbReference type="ARBA" id="ARBA00010912"/>
    </source>
</evidence>
<dbReference type="PANTHER" id="PTHR10682">
    <property type="entry name" value="POLY A POLYMERASE"/>
    <property type="match status" value="1"/>
</dbReference>
<reference evidence="15" key="1">
    <citation type="submission" date="2020-12" db="EMBL/GenBank/DDBJ databases">
        <title>Metabolic potential, ecology and presence of endohyphal bacteria is reflected in genomic diversity of Mucoromycotina.</title>
        <authorList>
            <person name="Muszewska A."/>
            <person name="Okrasinska A."/>
            <person name="Steczkiewicz K."/>
            <person name="Drgas O."/>
            <person name="Orlowska M."/>
            <person name="Perlinska-Lenart U."/>
            <person name="Aleksandrzak-Piekarczyk T."/>
            <person name="Szatraj K."/>
            <person name="Zielenkiewicz U."/>
            <person name="Pilsyk S."/>
            <person name="Malc E."/>
            <person name="Mieczkowski P."/>
            <person name="Kruszewska J.S."/>
            <person name="Biernat P."/>
            <person name="Pawlowska J."/>
        </authorList>
    </citation>
    <scope>NUCLEOTIDE SEQUENCE</scope>
    <source>
        <strain evidence="15">WA0000017839</strain>
    </source>
</reference>
<sequence length="460" mass="53142">MPDINDGDWVQYLQQHEVIENEEEGIKRKQVLQLLHNLIASFQRKVQRNNDYKRGEIECLLSPFGSYALGGYTKGADIDLVLICPWIVKRNDFFKIVPELLKFQPTVRDVEIIKKTAVPIIKCVIDSISIDISFVRLRGERLKDNLDLLDDTLLNRIDPVCLASMDGPRVNKFIKEQIRREHVYIFQKSLQCIKHWATVRDIYSKPAGYLNGSSWTLLLLKTYMIESVKFKDLSITHLLYSFFETWATWPWQTPVLFTDFIPGENGTRVSYNELTCFNNATMPIVSPCYPVSSVAPFVTKSTLKIMTREFQRAQVILNTNTNKQSIMGKLFNPLNYFKRYDNFICITTTSTTFKSHDIWTRKMQYSLPQFLSFIETCPRVKQIQGMVDPTIVISQYRTTQEYLALKNGASLTEAKEMGAMGDLNPGAINIIYQFIGVQLIEPGKIYPLSKRTYENNNQIL</sequence>
<evidence type="ECO:0000256" key="12">
    <source>
        <dbReference type="ARBA" id="ARBA00023242"/>
    </source>
</evidence>
<keyword evidence="6" id="KW-0507">mRNA processing</keyword>
<dbReference type="SUPFAM" id="SSF81301">
    <property type="entry name" value="Nucleotidyltransferase"/>
    <property type="match status" value="1"/>
</dbReference>
<evidence type="ECO:0000256" key="10">
    <source>
        <dbReference type="ARBA" id="ARBA00022840"/>
    </source>
</evidence>
<dbReference type="GO" id="GO:0005634">
    <property type="term" value="C:nucleus"/>
    <property type="evidence" value="ECO:0007669"/>
    <property type="project" value="UniProtKB-SubCell"/>
</dbReference>
<comment type="cofactor">
    <cofactor evidence="1">
        <name>Mn(2+)</name>
        <dbReference type="ChEBI" id="CHEBI:29035"/>
    </cofactor>
</comment>
<dbReference type="GO" id="GO:0005524">
    <property type="term" value="F:ATP binding"/>
    <property type="evidence" value="ECO:0007669"/>
    <property type="project" value="UniProtKB-KW"/>
</dbReference>
<keyword evidence="16" id="KW-1185">Reference proteome</keyword>
<dbReference type="OrthoDB" id="10263155at2759"/>
<dbReference type="AlphaFoldDB" id="A0A8H7V5U0"/>
<dbReference type="EC" id="2.7.7.19" evidence="5"/>
<comment type="subcellular location">
    <subcellularLocation>
        <location evidence="3">Nucleus</location>
    </subcellularLocation>
</comment>
<dbReference type="SUPFAM" id="SSF81631">
    <property type="entry name" value="PAP/OAS1 substrate-binding domain"/>
    <property type="match status" value="1"/>
</dbReference>
<gene>
    <name evidence="15" type="ORF">INT47_006136</name>
</gene>
<evidence type="ECO:0000256" key="9">
    <source>
        <dbReference type="ARBA" id="ARBA00022741"/>
    </source>
</evidence>
<organism evidence="15 16">
    <name type="scientific">Mucor saturninus</name>
    <dbReference type="NCBI Taxonomy" id="64648"/>
    <lineage>
        <taxon>Eukaryota</taxon>
        <taxon>Fungi</taxon>
        <taxon>Fungi incertae sedis</taxon>
        <taxon>Mucoromycota</taxon>
        <taxon>Mucoromycotina</taxon>
        <taxon>Mucoromycetes</taxon>
        <taxon>Mucorales</taxon>
        <taxon>Mucorineae</taxon>
        <taxon>Mucoraceae</taxon>
        <taxon>Mucor</taxon>
    </lineage>
</organism>
<keyword evidence="10" id="KW-0067">ATP-binding</keyword>
<evidence type="ECO:0000256" key="11">
    <source>
        <dbReference type="ARBA" id="ARBA00022842"/>
    </source>
</evidence>
<dbReference type="InterPro" id="IPR048840">
    <property type="entry name" value="PolA_pol_NTPase"/>
</dbReference>
<keyword evidence="12" id="KW-0539">Nucleus</keyword>
<evidence type="ECO:0000256" key="3">
    <source>
        <dbReference type="ARBA" id="ARBA00004123"/>
    </source>
</evidence>
<evidence type="ECO:0000256" key="6">
    <source>
        <dbReference type="ARBA" id="ARBA00022664"/>
    </source>
</evidence>
<accession>A0A8H7V5U0</accession>
<evidence type="ECO:0000259" key="13">
    <source>
        <dbReference type="Pfam" id="PF04928"/>
    </source>
</evidence>
<comment type="similarity">
    <text evidence="4">Belongs to the poly(A) polymerase family.</text>
</comment>
<dbReference type="CDD" id="cd05402">
    <property type="entry name" value="NT_PAP_TUTase"/>
    <property type="match status" value="1"/>
</dbReference>
<evidence type="ECO:0000256" key="5">
    <source>
        <dbReference type="ARBA" id="ARBA00012388"/>
    </source>
</evidence>
<evidence type="ECO:0000256" key="7">
    <source>
        <dbReference type="ARBA" id="ARBA00022679"/>
    </source>
</evidence>
<dbReference type="Gene3D" id="3.30.460.10">
    <property type="entry name" value="Beta Polymerase, domain 2"/>
    <property type="match status" value="1"/>
</dbReference>
<keyword evidence="9" id="KW-0547">Nucleotide-binding</keyword>
<protein>
    <recommendedName>
        <fullName evidence="5">polynucleotide adenylyltransferase</fullName>
        <ecNumber evidence="5">2.7.7.19</ecNumber>
    </recommendedName>
</protein>
<keyword evidence="8" id="KW-0479">Metal-binding</keyword>
<feature type="domain" description="Poly(A) polymerase central" evidence="13">
    <location>
        <begin position="186"/>
        <end position="332"/>
    </location>
</feature>
<dbReference type="InterPro" id="IPR043519">
    <property type="entry name" value="NT_sf"/>
</dbReference>
<dbReference type="InterPro" id="IPR007012">
    <property type="entry name" value="PolA_pol_cen_dom"/>
</dbReference>